<dbReference type="EMBL" id="SRMA01025305">
    <property type="protein sequence ID" value="TRY96339.1"/>
    <property type="molecule type" value="Genomic_DNA"/>
</dbReference>
<reference evidence="1 2" key="1">
    <citation type="journal article" date="2019" name="Sci. Data">
        <title>Hybrid genome assembly and annotation of Danionella translucida.</title>
        <authorList>
            <person name="Kadobianskyi M."/>
            <person name="Schulze L."/>
            <person name="Schuelke M."/>
            <person name="Judkewitz B."/>
        </authorList>
    </citation>
    <scope>NUCLEOTIDE SEQUENCE [LARGE SCALE GENOMIC DNA]</scope>
    <source>
        <strain evidence="1 2">Bolton</strain>
    </source>
</reference>
<proteinExistence type="predicted"/>
<dbReference type="OrthoDB" id="6220511at2759"/>
<dbReference type="AlphaFoldDB" id="A0A553R2D0"/>
<protein>
    <submittedName>
        <fullName evidence="1">Uncharacterized protein</fullName>
    </submittedName>
</protein>
<evidence type="ECO:0000313" key="1">
    <source>
        <dbReference type="EMBL" id="TRY96339.1"/>
    </source>
</evidence>
<accession>A0A553R2D0</accession>
<comment type="caution">
    <text evidence="1">The sequence shown here is derived from an EMBL/GenBank/DDBJ whole genome shotgun (WGS) entry which is preliminary data.</text>
</comment>
<organism evidence="1 2">
    <name type="scientific">Danionella cerebrum</name>
    <dbReference type="NCBI Taxonomy" id="2873325"/>
    <lineage>
        <taxon>Eukaryota</taxon>
        <taxon>Metazoa</taxon>
        <taxon>Chordata</taxon>
        <taxon>Craniata</taxon>
        <taxon>Vertebrata</taxon>
        <taxon>Euteleostomi</taxon>
        <taxon>Actinopterygii</taxon>
        <taxon>Neopterygii</taxon>
        <taxon>Teleostei</taxon>
        <taxon>Ostariophysi</taxon>
        <taxon>Cypriniformes</taxon>
        <taxon>Danionidae</taxon>
        <taxon>Danioninae</taxon>
        <taxon>Danionella</taxon>
    </lineage>
</organism>
<dbReference type="Proteomes" id="UP000316079">
    <property type="component" value="Unassembled WGS sequence"/>
</dbReference>
<gene>
    <name evidence="1" type="ORF">DNTS_021835</name>
</gene>
<evidence type="ECO:0000313" key="2">
    <source>
        <dbReference type="Proteomes" id="UP000316079"/>
    </source>
</evidence>
<name>A0A553R2D0_9TELE</name>
<keyword evidence="2" id="KW-1185">Reference proteome</keyword>
<sequence length="156" mass="17044">MDPIIIFLTRGKPLYSFPSPINPCPTELSAFSFPGEREKGGGVLCQDDMAVGVYHAPTETLRRRKGNPITIETSHSEDKSAREGLLLWVLKFSGLILTFESLRVYTTNLQVCSADREHVSVVSLVFASVLSGNSNGHQRVGVTAKLPPPPFDSLLC</sequence>